<dbReference type="InterPro" id="IPR026960">
    <property type="entry name" value="RVT-Znf"/>
</dbReference>
<keyword evidence="1" id="KW-0812">Transmembrane</keyword>
<dbReference type="InterPro" id="IPR036397">
    <property type="entry name" value="RNaseH_sf"/>
</dbReference>
<comment type="caution">
    <text evidence="3">The sequence shown here is derived from an EMBL/GenBank/DDBJ whole genome shotgun (WGS) entry which is preliminary data.</text>
</comment>
<dbReference type="PANTHER" id="PTHR33116:SF86">
    <property type="entry name" value="REVERSE TRANSCRIPTASE DOMAIN-CONTAINING PROTEIN"/>
    <property type="match status" value="1"/>
</dbReference>
<dbReference type="CDD" id="cd06222">
    <property type="entry name" value="RNase_H_like"/>
    <property type="match status" value="1"/>
</dbReference>
<keyword evidence="1" id="KW-1133">Transmembrane helix</keyword>
<dbReference type="EMBL" id="JBJXBP010000007">
    <property type="protein sequence ID" value="KAL3819736.1"/>
    <property type="molecule type" value="Genomic_DNA"/>
</dbReference>
<keyword evidence="1" id="KW-0472">Membrane</keyword>
<protein>
    <recommendedName>
        <fullName evidence="2">Reverse transcriptase domain-containing protein</fullName>
    </recommendedName>
</protein>
<name>A0ABD3S5I7_9LAMI</name>
<organism evidence="3 4">
    <name type="scientific">Penstemon smallii</name>
    <dbReference type="NCBI Taxonomy" id="265156"/>
    <lineage>
        <taxon>Eukaryota</taxon>
        <taxon>Viridiplantae</taxon>
        <taxon>Streptophyta</taxon>
        <taxon>Embryophyta</taxon>
        <taxon>Tracheophyta</taxon>
        <taxon>Spermatophyta</taxon>
        <taxon>Magnoliopsida</taxon>
        <taxon>eudicotyledons</taxon>
        <taxon>Gunneridae</taxon>
        <taxon>Pentapetalae</taxon>
        <taxon>asterids</taxon>
        <taxon>lamiids</taxon>
        <taxon>Lamiales</taxon>
        <taxon>Plantaginaceae</taxon>
        <taxon>Cheloneae</taxon>
        <taxon>Penstemon</taxon>
    </lineage>
</organism>
<evidence type="ECO:0000313" key="3">
    <source>
        <dbReference type="EMBL" id="KAL3819736.1"/>
    </source>
</evidence>
<dbReference type="Pfam" id="PF13966">
    <property type="entry name" value="zf-RVT"/>
    <property type="match status" value="1"/>
</dbReference>
<dbReference type="Proteomes" id="UP001634393">
    <property type="component" value="Unassembled WGS sequence"/>
</dbReference>
<feature type="domain" description="Reverse transcriptase" evidence="2">
    <location>
        <begin position="484"/>
        <end position="766"/>
    </location>
</feature>
<gene>
    <name evidence="3" type="ORF">ACJIZ3_005641</name>
</gene>
<dbReference type="InterPro" id="IPR043502">
    <property type="entry name" value="DNA/RNA_pol_sf"/>
</dbReference>
<dbReference type="InterPro" id="IPR044730">
    <property type="entry name" value="RNase_H-like_dom_plant"/>
</dbReference>
<dbReference type="PANTHER" id="PTHR33116">
    <property type="entry name" value="REVERSE TRANSCRIPTASE ZINC-BINDING DOMAIN-CONTAINING PROTEIN-RELATED-RELATED"/>
    <property type="match status" value="1"/>
</dbReference>
<keyword evidence="4" id="KW-1185">Reference proteome</keyword>
<dbReference type="InterPro" id="IPR005135">
    <property type="entry name" value="Endo/exonuclease/phosphatase"/>
</dbReference>
<evidence type="ECO:0000313" key="4">
    <source>
        <dbReference type="Proteomes" id="UP001634393"/>
    </source>
</evidence>
<sequence>MNCLSWNCQGLGGPWTVRTLEDHIRAKNPQIIFLMETRLSERKIDFLKNKLGLYGVAVSSIGLSGGLALLWRKDINVVLQSKSKNHIDVFVYNSGEDDSWRFTGFYGEPEMANRRVSWEILKNLAKYSNKQWLCVGDYNAIAYNSEKKGGRETSQRQLLDFRQALSETRLNDLGFEGNIFTWCNRWDSPYTIWERLDRACATSSWIDKFPYSRVIHMETINSDHSPICIVVSKNPVAPRTAVARRFKFEAMWLTSDECKQVVENSWQTEVSNGTNGRIWNKIERCTKDLKGWSISNFGEVTNRVRKLKKKIHALRSGPISKRSRCLEKDLKSELEDLLDKEDLMWRQRSKVHWLKEGDKNTRFFHAKASARNRTNTIEGLRDSYGMWCSELVDIERVVVQYFGDIFTSSQPSAEDIKAITNALDRKVDERMNQRLLQRYTAEEVTFALSLMHPLKSPGPNGLPVLFYQKFWNIIKNDVISATLDFLNNQNFHEDSNFTHVVLIPKCKSPTSITQFRPISLCNVIYKLSSKVIVNRLKPIMNSIISESQSAFVPSRLITDNVLAAFEVSHFMKNEKKGKVGHMSLKLDMSKAYDRVEWNFIKESMLTLGFDENFVKLIMTCITTVSYSFLINGEERGFVKPERGIRQGDPLSPYLFLFCAESLSALIKREEMHNHFKGISICQGAPFVSHLLFADDTLIFTEATGEAAKTIKSVLENYGKASGQEINFEKSSIVFSRNTNEVDILRVQSYLPMTIEEKHDKYLGLPMITGKSKKAVFGYIRDRIWERVEGWKEKILSLAGKEILIKAVLQAIPTYVMGCFKLPKTFIHEIESIIANYWWNAKEKRKIHWIKWSDMLLIWQYWRILQNPTSLISRILKARYFKHGDFLNSGLGRNPSYTWRSIWESKTLLEKGLRWRIGNGTDVKIWDHKWVPRQRCVKVSSPPVTLPRDSKVTELIDWDLGTWKKDLIESEFWDEDAQGILSIPLGSSTNRDKLVWHYTTHGGFTVRSAYHLAMDSNREVEEGIRGSSSSNTLKDWRWIWSTKIPNKIKIFVWRALKNALPVNENLQRRKMLNVGLCLVCHNYEETIFHALFRCTLARQIWALSGIPWSTYKEYGTSIDEWFDKVKNKCDITELGFFWAVCWAIWYNRNKIRLGEEWYNPLELINFVKYYTRRVGSANAITQPQLHVHSPIRWTTPSHGIIKLNFDGALFANKDKSGYGFIARNHLGQCVGWGSDHIDGILSPENIEAFAAKKAMEFATSKGWRNILLEGDCKTLIDSLGEEDDCLRSFGTLIADIKHLATPLDNFSARHINRIGNSAAHALAKLALEHLDNNLALPDSVCFIVNSDLTSI</sequence>
<dbReference type="InterPro" id="IPR012337">
    <property type="entry name" value="RNaseH-like_sf"/>
</dbReference>
<evidence type="ECO:0000259" key="2">
    <source>
        <dbReference type="PROSITE" id="PS50878"/>
    </source>
</evidence>
<dbReference type="InterPro" id="IPR000477">
    <property type="entry name" value="RT_dom"/>
</dbReference>
<reference evidence="3 4" key="1">
    <citation type="submission" date="2024-12" db="EMBL/GenBank/DDBJ databases">
        <title>The unique morphological basis and parallel evolutionary history of personate flowers in Penstemon.</title>
        <authorList>
            <person name="Depatie T.H."/>
            <person name="Wessinger C.A."/>
        </authorList>
    </citation>
    <scope>NUCLEOTIDE SEQUENCE [LARGE SCALE GENOMIC DNA]</scope>
    <source>
        <strain evidence="3">WTNN_2</strain>
        <tissue evidence="3">Leaf</tissue>
    </source>
</reference>
<dbReference type="Pfam" id="PF03372">
    <property type="entry name" value="Exo_endo_phos"/>
    <property type="match status" value="1"/>
</dbReference>
<dbReference type="InterPro" id="IPR002156">
    <property type="entry name" value="RNaseH_domain"/>
</dbReference>
<dbReference type="SUPFAM" id="SSF56219">
    <property type="entry name" value="DNase I-like"/>
    <property type="match status" value="1"/>
</dbReference>
<dbReference type="Pfam" id="PF00078">
    <property type="entry name" value="RVT_1"/>
    <property type="match status" value="1"/>
</dbReference>
<evidence type="ECO:0000256" key="1">
    <source>
        <dbReference type="SAM" id="Phobius"/>
    </source>
</evidence>
<accession>A0ABD3S5I7</accession>
<dbReference type="SUPFAM" id="SSF53098">
    <property type="entry name" value="Ribonuclease H-like"/>
    <property type="match status" value="1"/>
</dbReference>
<dbReference type="PROSITE" id="PS50878">
    <property type="entry name" value="RT_POL"/>
    <property type="match status" value="1"/>
</dbReference>
<dbReference type="SUPFAM" id="SSF56672">
    <property type="entry name" value="DNA/RNA polymerases"/>
    <property type="match status" value="1"/>
</dbReference>
<dbReference type="Gene3D" id="3.30.420.10">
    <property type="entry name" value="Ribonuclease H-like superfamily/Ribonuclease H"/>
    <property type="match status" value="1"/>
</dbReference>
<dbReference type="InterPro" id="IPR036691">
    <property type="entry name" value="Endo/exonu/phosph_ase_sf"/>
</dbReference>
<feature type="transmembrane region" description="Helical" evidence="1">
    <location>
        <begin position="51"/>
        <end position="71"/>
    </location>
</feature>
<proteinExistence type="predicted"/>
<dbReference type="Gene3D" id="3.60.10.10">
    <property type="entry name" value="Endonuclease/exonuclease/phosphatase"/>
    <property type="match status" value="1"/>
</dbReference>
<dbReference type="Pfam" id="PF13456">
    <property type="entry name" value="RVT_3"/>
    <property type="match status" value="1"/>
</dbReference>
<dbReference type="CDD" id="cd01650">
    <property type="entry name" value="RT_nLTR_like"/>
    <property type="match status" value="1"/>
</dbReference>